<comment type="caution">
    <text evidence="3">The sequence shown here is derived from an EMBL/GenBank/DDBJ whole genome shotgun (WGS) entry which is preliminary data.</text>
</comment>
<dbReference type="InterPro" id="IPR050661">
    <property type="entry name" value="BglG_antiterminators"/>
</dbReference>
<dbReference type="AlphaFoldDB" id="A0A9X6GC81"/>
<reference evidence="3 4" key="1">
    <citation type="submission" date="2017-01" db="EMBL/GenBank/DDBJ databases">
        <title>Bacillus cereus isolates.</title>
        <authorList>
            <person name="Beno S.M."/>
        </authorList>
    </citation>
    <scope>NUCLEOTIDE SEQUENCE [LARGE SCALE GENOMIC DNA]</scope>
    <source>
        <strain evidence="3 4">FSL K6-1030</strain>
    </source>
</reference>
<evidence type="ECO:0000313" key="3">
    <source>
        <dbReference type="EMBL" id="OOR71188.1"/>
    </source>
</evidence>
<proteinExistence type="predicted"/>
<accession>A0A9X6GC81</accession>
<evidence type="ECO:0008006" key="5">
    <source>
        <dbReference type="Google" id="ProtNLM"/>
    </source>
</evidence>
<dbReference type="RefSeq" id="WP_078187982.1">
    <property type="nucleotide sequence ID" value="NZ_MUAU01000245.1"/>
</dbReference>
<organism evidence="3 4">
    <name type="scientific">Bacillus cereus</name>
    <dbReference type="NCBI Taxonomy" id="1396"/>
    <lineage>
        <taxon>Bacteria</taxon>
        <taxon>Bacillati</taxon>
        <taxon>Bacillota</taxon>
        <taxon>Bacilli</taxon>
        <taxon>Bacillales</taxon>
        <taxon>Bacillaceae</taxon>
        <taxon>Bacillus</taxon>
        <taxon>Bacillus cereus group</taxon>
    </lineage>
</organism>
<name>A0A9X6GC81_BACCE</name>
<feature type="non-terminal residue" evidence="3">
    <location>
        <position position="1"/>
    </location>
</feature>
<dbReference type="Proteomes" id="UP000190641">
    <property type="component" value="Unassembled WGS sequence"/>
</dbReference>
<evidence type="ECO:0000256" key="2">
    <source>
        <dbReference type="ARBA" id="ARBA00023163"/>
    </source>
</evidence>
<dbReference type="Gene3D" id="3.40.50.2300">
    <property type="match status" value="1"/>
</dbReference>
<gene>
    <name evidence="3" type="ORF">BLX06_32175</name>
</gene>
<evidence type="ECO:0000256" key="1">
    <source>
        <dbReference type="ARBA" id="ARBA00023015"/>
    </source>
</evidence>
<protein>
    <recommendedName>
        <fullName evidence="5">Mga helix-turn-helix domain-containing protein</fullName>
    </recommendedName>
</protein>
<evidence type="ECO:0000313" key="4">
    <source>
        <dbReference type="Proteomes" id="UP000190641"/>
    </source>
</evidence>
<keyword evidence="2" id="KW-0804">Transcription</keyword>
<dbReference type="PANTHER" id="PTHR30185">
    <property type="entry name" value="CRYPTIC BETA-GLUCOSIDE BGL OPERON ANTITERMINATOR"/>
    <property type="match status" value="1"/>
</dbReference>
<dbReference type="EMBL" id="MUAU01000245">
    <property type="protein sequence ID" value="OOR71188.1"/>
    <property type="molecule type" value="Genomic_DNA"/>
</dbReference>
<dbReference type="PANTHER" id="PTHR30185:SF18">
    <property type="entry name" value="TRANSCRIPTIONAL REGULATOR MTLR"/>
    <property type="match status" value="1"/>
</dbReference>
<keyword evidence="1" id="KW-0805">Transcription regulation</keyword>
<sequence length="353" mass="42226">KKPLRIVGNEIHIIYMFYELYYTTYKLEDYPLLYKNEIIQFLLNLEEKLNIQFYPTYKQKLVYLLAITLQRKKQGHKINISSNHITHVIDSPFYRKIKTISHTLCGIKLTEMDQIFITVAINCCLFSYSNIKTNKKHILQHFYNKNIAHYQHIHNLISNLEYEFKITLKHDQEFVFQLLQYIRQISYKYQFVTTSVFQTSTFHKKVKNNHYVTFCKVKNIYTKWIQQYKLIPYAHEADIIAMTLQLEAMFQLTKLSPKKALLYLGDSILWKRYIQGILHHSFGNTLSIVQEEILDIQTLDIQKLNIDFIITTIPFEKIKIPVIQISPVPTKRELNDIRTFLYSELDEYPAKLF</sequence>